<gene>
    <name evidence="7" type="ORF">PLOB_00013744</name>
</gene>
<evidence type="ECO:0000313" key="7">
    <source>
        <dbReference type="EMBL" id="CAH3105559.1"/>
    </source>
</evidence>
<dbReference type="PROSITE" id="PS50011">
    <property type="entry name" value="PROTEIN_KINASE_DOM"/>
    <property type="match status" value="1"/>
</dbReference>
<evidence type="ECO:0000256" key="4">
    <source>
        <dbReference type="ARBA" id="ARBA00022840"/>
    </source>
</evidence>
<dbReference type="Pfam" id="PF07714">
    <property type="entry name" value="PK_Tyr_Ser-Thr"/>
    <property type="match status" value="1"/>
</dbReference>
<dbReference type="PANTHER" id="PTHR26392:SF92">
    <property type="entry name" value="PROTEIN KINASE DOMAIN-CONTAINING PROTEIN"/>
    <property type="match status" value="1"/>
</dbReference>
<dbReference type="InterPro" id="IPR025662">
    <property type="entry name" value="Sigma_54_int_dom_ATP-bd_1"/>
</dbReference>
<dbReference type="InterPro" id="IPR001245">
    <property type="entry name" value="Ser-Thr/Tyr_kinase_cat_dom"/>
</dbReference>
<sequence length="980" mass="112336">MAARKTKSIDEIDDIGEMFEAMAALDISSKGLQTLQDMKDRVKSTIDQSSKSPNWSAGQAFSILTDAQEDDIKKRRILLSLYFEAGELVNKLDPKIRALLQQSVGNLEEKIENHQLQLTLREYFVLVAGETGSGKSSLINLILGEELLPYSVLSTTSTICELKFGKERKIVTHFKDQDRPEKIILLKESTEEGYLQQISPYVHVKTDRERGSIFKKIELFWPHSLLEKGIVIIDSPGVGESDIMDEIVTRYLPQAFAFIYVINSANAGGVQKDRLEKLLEEVRNISLERQGELPSKCALFVCNKWDQVPGKEVSEVKNHVVRKLLRCWPGVDPKSQIIHMSTTKASKAQGHGYITNEFSELMNGLRLMVLKSIGARLEIHWKWLDYLLSRIIYQARAFVMNASRDRDKVIQKMGEIVNRLEAIEQQQSEVVADLHQYLKTRTNVALQRLSEYLSSEEVKARFTSWTLDEVPSSEDSWEVTENQIAKVLSRRLREFIEHWEEDNKVFANTRASLMQHFQTRFNFVEGQLRILQNAITAEDIVLHDQLPETNFSLTEKVIIGVTSPIWVPLGLVALVIGVPVYGIMAIRSKLEDRKKTKNYEEDKCVFMKEASARYLEDLKEKKVLKPFVKEQMKEAQVCLKQIEARLPELIEADKMLCNQLRDETRSQQDIRKRYQPIMDEGSHLRGRLAEFGFKEVRVTDISGDNLNWKEDISSRLGCGAFGAVYQGVMKREEKSYTVALKVYNEVLNAKNASLFMAEVQMLRKLSHPHIVEFYGTSLLLEQDSVRIMLVLEWCKGNLQNHIFKNDHLIPGKSGRADAMRNARQWVKEITDALAYIHEQGIVHRDLKLENVLLSEENSVKVTDVGISKAAADITGTFAGSPAYIAPEVFRSKVYDSKADIYSLGIMLWEIWYGKQAFSKLVFLTLEDFFRKVGSGYRPEHLEAHVDPPPCWQELMKECWEVMPEKRPSAEQCHERVLDFF</sequence>
<dbReference type="InterPro" id="IPR008271">
    <property type="entry name" value="Ser/Thr_kinase_AS"/>
</dbReference>
<dbReference type="InterPro" id="IPR011009">
    <property type="entry name" value="Kinase-like_dom_sf"/>
</dbReference>
<keyword evidence="2" id="KW-0723">Serine/threonine-protein kinase</keyword>
<evidence type="ECO:0000313" key="8">
    <source>
        <dbReference type="Proteomes" id="UP001159405"/>
    </source>
</evidence>
<organism evidence="7 8">
    <name type="scientific">Porites lobata</name>
    <dbReference type="NCBI Taxonomy" id="104759"/>
    <lineage>
        <taxon>Eukaryota</taxon>
        <taxon>Metazoa</taxon>
        <taxon>Cnidaria</taxon>
        <taxon>Anthozoa</taxon>
        <taxon>Hexacorallia</taxon>
        <taxon>Scleractinia</taxon>
        <taxon>Fungiina</taxon>
        <taxon>Poritidae</taxon>
        <taxon>Porites</taxon>
    </lineage>
</organism>
<dbReference type="Gene3D" id="3.40.50.300">
    <property type="entry name" value="P-loop containing nucleotide triphosphate hydrolases"/>
    <property type="match status" value="1"/>
</dbReference>
<dbReference type="PROSITE" id="PS00108">
    <property type="entry name" value="PROTEIN_KINASE_ST"/>
    <property type="match status" value="1"/>
</dbReference>
<proteinExistence type="inferred from homology"/>
<dbReference type="Gene3D" id="1.10.510.10">
    <property type="entry name" value="Transferase(Phosphotransferase) domain 1"/>
    <property type="match status" value="1"/>
</dbReference>
<protein>
    <recommendedName>
        <fullName evidence="6">Protein kinase domain-containing protein</fullName>
    </recommendedName>
</protein>
<evidence type="ECO:0000256" key="3">
    <source>
        <dbReference type="ARBA" id="ARBA00022741"/>
    </source>
</evidence>
<evidence type="ECO:0000259" key="6">
    <source>
        <dbReference type="PROSITE" id="PS50011"/>
    </source>
</evidence>
<dbReference type="InterPro" id="IPR045063">
    <property type="entry name" value="Dynamin_N"/>
</dbReference>
<dbReference type="SUPFAM" id="SSF52540">
    <property type="entry name" value="P-loop containing nucleoside triphosphate hydrolases"/>
    <property type="match status" value="2"/>
</dbReference>
<keyword evidence="2" id="KW-0418">Kinase</keyword>
<comment type="caution">
    <text evidence="7">The sequence shown here is derived from an EMBL/GenBank/DDBJ whole genome shotgun (WGS) entry which is preliminary data.</text>
</comment>
<dbReference type="PROSITE" id="PS00675">
    <property type="entry name" value="SIGMA54_INTERACT_1"/>
    <property type="match status" value="1"/>
</dbReference>
<dbReference type="EMBL" id="CALNXK010000018">
    <property type="protein sequence ID" value="CAH3105559.1"/>
    <property type="molecule type" value="Genomic_DNA"/>
</dbReference>
<keyword evidence="2" id="KW-0808">Transferase</keyword>
<reference evidence="7 8" key="1">
    <citation type="submission" date="2022-05" db="EMBL/GenBank/DDBJ databases">
        <authorList>
            <consortium name="Genoscope - CEA"/>
            <person name="William W."/>
        </authorList>
    </citation>
    <scope>NUCLEOTIDE SEQUENCE [LARGE SCALE GENOMIC DNA]</scope>
</reference>
<keyword evidence="3 5" id="KW-0547">Nucleotide-binding</keyword>
<keyword evidence="8" id="KW-1185">Reference proteome</keyword>
<evidence type="ECO:0000256" key="5">
    <source>
        <dbReference type="PROSITE-ProRule" id="PRU10141"/>
    </source>
</evidence>
<dbReference type="InterPro" id="IPR000719">
    <property type="entry name" value="Prot_kinase_dom"/>
</dbReference>
<dbReference type="InterPro" id="IPR017441">
    <property type="entry name" value="Protein_kinase_ATP_BS"/>
</dbReference>
<evidence type="ECO:0000256" key="2">
    <source>
        <dbReference type="ARBA" id="ARBA00022527"/>
    </source>
</evidence>
<accession>A0ABN8NFN6</accession>
<feature type="binding site" evidence="5">
    <location>
        <position position="741"/>
    </location>
    <ligand>
        <name>ATP</name>
        <dbReference type="ChEBI" id="CHEBI:30616"/>
    </ligand>
</feature>
<evidence type="ECO:0000256" key="1">
    <source>
        <dbReference type="ARBA" id="ARBA00008171"/>
    </source>
</evidence>
<dbReference type="Pfam" id="PF00350">
    <property type="entry name" value="Dynamin_N"/>
    <property type="match status" value="1"/>
</dbReference>
<dbReference type="Proteomes" id="UP001159405">
    <property type="component" value="Unassembled WGS sequence"/>
</dbReference>
<keyword evidence="4 5" id="KW-0067">ATP-binding</keyword>
<dbReference type="SMART" id="SM00220">
    <property type="entry name" value="S_TKc"/>
    <property type="match status" value="1"/>
</dbReference>
<dbReference type="InterPro" id="IPR027417">
    <property type="entry name" value="P-loop_NTPase"/>
</dbReference>
<dbReference type="PROSITE" id="PS00107">
    <property type="entry name" value="PROTEIN_KINASE_ATP"/>
    <property type="match status" value="1"/>
</dbReference>
<dbReference type="SUPFAM" id="SSF56112">
    <property type="entry name" value="Protein kinase-like (PK-like)"/>
    <property type="match status" value="1"/>
</dbReference>
<feature type="domain" description="Protein kinase" evidence="6">
    <location>
        <begin position="710"/>
        <end position="980"/>
    </location>
</feature>
<name>A0ABN8NFN6_9CNID</name>
<comment type="similarity">
    <text evidence="1">Belongs to the protein kinase superfamily. TKL Ser/Thr protein kinase family. ROCO subfamily.</text>
</comment>
<dbReference type="PANTHER" id="PTHR26392">
    <property type="entry name" value="MITOGEN-ACTIVATED PROTEIN KINASE KINASE KINASE 7-RELATED"/>
    <property type="match status" value="1"/>
</dbReference>